<sequence>MTSYLCEADIERIEWRSLGNHPFGHEAEWRMARDILRMMESFPPKEKNSRVRSLWFCVKRGEPDDWLTLDEYRDYAELYDEPLEMVNARRLEEWQQCFPDETYWHEISSNAEDGWMILVIDNRVVIEVAKGKEDAWDNPRLHETLRKLRASIGLVLEKACREDYEEYLSKELPMRCRHGFIKRSDYWEICGKDNCYDDAKMGDEEAQILAAELRGQQAKENIPRIPSLCARDYFSILKDAYMAAGYHNDTKGLRSAAPPEDGRAWYERFGDARDEVILTMDQDSPEAFSELHSGDHFFNHTFEILAGSSVSRVYLHPRPGETGWLLSLSGSITWHSADMARIWHHLNKTGTPVYLSDADDVARALLGEDDLFIVPFNESIWHRGKSHFEREVISCIHLPEEDAKEVIAQAEWMKTPAPKPLLAEVVLDNDEASALMRALDVYSRIWVGQYDHIERELQNLTLAFGEFNLKEDARKKAWLLMRKLVLPELSGMPLGASLGIWSEHTDDRGQAAYDILQVVRHARAWHKNPEGGTGRDFDRPWIHGSLPPIQCSCKGKGDSLLTTIVLTPAHAALMADATSVMSSVAQQDLFEAMSHYTMNEEARDIAKCIEELLPSPKKGGGSVSPAIESLLCKLSEITIQSNNARNSL</sequence>
<dbReference type="KEGG" id="ebz:J7S26_06480"/>
<gene>
    <name evidence="1" type="ORF">GMI68_09455</name>
    <name evidence="2" type="ORF">J7S26_06480</name>
</gene>
<name>A0A9E6SU14_9ACTN</name>
<evidence type="ECO:0000313" key="1">
    <source>
        <dbReference type="EMBL" id="NHM14975.1"/>
    </source>
</evidence>
<reference evidence="1 3" key="1">
    <citation type="submission" date="2019-11" db="EMBL/GenBank/DDBJ databases">
        <title>Eggerthellaceae novel genus isolated from the rectal contents of marmort.</title>
        <authorList>
            <person name="Zhang G."/>
        </authorList>
    </citation>
    <scope>NUCLEOTIDE SEQUENCE [LARGE SCALE GENOMIC DNA]</scope>
    <source>
        <strain evidence="1">Zg-886</strain>
        <strain evidence="3">zg-886</strain>
    </source>
</reference>
<organism evidence="2 4">
    <name type="scientific">Xiamenia xianingshaonis</name>
    <dbReference type="NCBI Taxonomy" id="2682776"/>
    <lineage>
        <taxon>Bacteria</taxon>
        <taxon>Bacillati</taxon>
        <taxon>Actinomycetota</taxon>
        <taxon>Coriobacteriia</taxon>
        <taxon>Eggerthellales</taxon>
        <taxon>Eggerthellaceae</taxon>
        <taxon>Xiamenia</taxon>
    </lineage>
</organism>
<proteinExistence type="predicted"/>
<protein>
    <submittedName>
        <fullName evidence="2">Uncharacterized protein</fullName>
    </submittedName>
</protein>
<dbReference type="EMBL" id="CP072829">
    <property type="protein sequence ID" value="QTU84008.1"/>
    <property type="molecule type" value="Genomic_DNA"/>
</dbReference>
<reference evidence="2" key="2">
    <citation type="submission" date="2021-04" db="EMBL/GenBank/DDBJ databases">
        <title>Novel species in family Eggerthellaceae.</title>
        <authorList>
            <person name="Zhang G."/>
        </authorList>
    </citation>
    <scope>NUCLEOTIDE SEQUENCE</scope>
    <source>
        <strain evidence="2">Zg-886</strain>
    </source>
</reference>
<accession>A0A9E6SU14</accession>
<dbReference type="EMBL" id="WPCR01000016">
    <property type="protein sequence ID" value="NHM14975.1"/>
    <property type="molecule type" value="Genomic_DNA"/>
</dbReference>
<dbReference type="AlphaFoldDB" id="A0A9E6SU14"/>
<dbReference type="Proteomes" id="UP000671910">
    <property type="component" value="Chromosome"/>
</dbReference>
<evidence type="ECO:0000313" key="3">
    <source>
        <dbReference type="Proteomes" id="UP000636394"/>
    </source>
</evidence>
<keyword evidence="3" id="KW-1185">Reference proteome</keyword>
<dbReference type="Proteomes" id="UP000636394">
    <property type="component" value="Unassembled WGS sequence"/>
</dbReference>
<evidence type="ECO:0000313" key="4">
    <source>
        <dbReference type="Proteomes" id="UP000671910"/>
    </source>
</evidence>
<dbReference type="RefSeq" id="WP_166340474.1">
    <property type="nucleotide sequence ID" value="NZ_CP072829.1"/>
</dbReference>
<evidence type="ECO:0000313" key="2">
    <source>
        <dbReference type="EMBL" id="QTU84008.1"/>
    </source>
</evidence>